<feature type="compositionally biased region" description="Polar residues" evidence="13">
    <location>
        <begin position="787"/>
        <end position="801"/>
    </location>
</feature>
<keyword evidence="7" id="KW-0249">Electron transport</keyword>
<keyword evidence="9" id="KW-0560">Oxidoreductase</keyword>
<evidence type="ECO:0000256" key="9">
    <source>
        <dbReference type="ARBA" id="ARBA00023002"/>
    </source>
</evidence>
<dbReference type="GO" id="GO:0005886">
    <property type="term" value="C:plasma membrane"/>
    <property type="evidence" value="ECO:0007669"/>
    <property type="project" value="UniProtKB-SubCell"/>
</dbReference>
<gene>
    <name evidence="16" type="ORF">CTheo_929</name>
</gene>
<feature type="compositionally biased region" description="Basic residues" evidence="13">
    <location>
        <begin position="850"/>
        <end position="860"/>
    </location>
</feature>
<keyword evidence="11 14" id="KW-0472">Membrane</keyword>
<feature type="region of interest" description="Disordered" evidence="13">
    <location>
        <begin position="890"/>
        <end position="933"/>
    </location>
</feature>
<feature type="transmembrane region" description="Helical" evidence="14">
    <location>
        <begin position="280"/>
        <end position="298"/>
    </location>
</feature>
<dbReference type="GO" id="GO:0015677">
    <property type="term" value="P:copper ion import"/>
    <property type="evidence" value="ECO:0007669"/>
    <property type="project" value="TreeGrafter"/>
</dbReference>
<proteinExistence type="inferred from homology"/>
<protein>
    <recommendedName>
        <fullName evidence="3">ferric-chelate reductase (NADPH)</fullName>
        <ecNumber evidence="3">1.16.1.9</ecNumber>
    </recommendedName>
</protein>
<dbReference type="AlphaFoldDB" id="A0A5N5QVS9"/>
<dbReference type="SUPFAM" id="SSF52343">
    <property type="entry name" value="Ferredoxin reductase-like, C-terminal NADP-linked domain"/>
    <property type="match status" value="1"/>
</dbReference>
<comment type="caution">
    <text evidence="16">The sequence shown here is derived from an EMBL/GenBank/DDBJ whole genome shotgun (WGS) entry which is preliminary data.</text>
</comment>
<dbReference type="OrthoDB" id="10006946at2759"/>
<feature type="region of interest" description="Disordered" evidence="13">
    <location>
        <begin position="469"/>
        <end position="495"/>
    </location>
</feature>
<feature type="compositionally biased region" description="Basic and acidic residues" evidence="13">
    <location>
        <begin position="469"/>
        <end position="481"/>
    </location>
</feature>
<comment type="subcellular location">
    <subcellularLocation>
        <location evidence="1">Cell membrane</location>
        <topology evidence="1">Multi-pass membrane protein</topology>
    </subcellularLocation>
</comment>
<dbReference type="InterPro" id="IPR017927">
    <property type="entry name" value="FAD-bd_FR_type"/>
</dbReference>
<evidence type="ECO:0000259" key="15">
    <source>
        <dbReference type="PROSITE" id="PS51384"/>
    </source>
</evidence>
<dbReference type="Gene3D" id="3.40.50.80">
    <property type="entry name" value="Nucleotide-binding domain of ferredoxin-NADP reductase (FNR) module"/>
    <property type="match status" value="1"/>
</dbReference>
<evidence type="ECO:0000256" key="7">
    <source>
        <dbReference type="ARBA" id="ARBA00022982"/>
    </source>
</evidence>
<dbReference type="GO" id="GO:0052851">
    <property type="term" value="F:ferric-chelate reductase (NADPH) activity"/>
    <property type="evidence" value="ECO:0007669"/>
    <property type="project" value="UniProtKB-EC"/>
</dbReference>
<keyword evidence="10" id="KW-0406">Ion transport</keyword>
<reference evidence="16 17" key="1">
    <citation type="journal article" date="2019" name="Fungal Biol. Biotechnol.">
        <title>Draft genome sequence of fastidious pathogen Ceratobasidium theobromae, which causes vascular-streak dieback in Theobroma cacao.</title>
        <authorList>
            <person name="Ali S.S."/>
            <person name="Asman A."/>
            <person name="Shao J."/>
            <person name="Firmansyah A.P."/>
            <person name="Susilo A.W."/>
            <person name="Rosmana A."/>
            <person name="McMahon P."/>
            <person name="Junaid M."/>
            <person name="Guest D."/>
            <person name="Kheng T.Y."/>
            <person name="Meinhardt L.W."/>
            <person name="Bailey B.A."/>
        </authorList>
    </citation>
    <scope>NUCLEOTIDE SEQUENCE [LARGE SCALE GENOMIC DNA]</scope>
    <source>
        <strain evidence="16 17">CT2</strain>
    </source>
</reference>
<dbReference type="PANTHER" id="PTHR32361">
    <property type="entry name" value="FERRIC/CUPRIC REDUCTASE TRANSMEMBRANE COMPONENT"/>
    <property type="match status" value="1"/>
</dbReference>
<evidence type="ECO:0000256" key="8">
    <source>
        <dbReference type="ARBA" id="ARBA00022989"/>
    </source>
</evidence>
<dbReference type="GO" id="GO:0006879">
    <property type="term" value="P:intracellular iron ion homeostasis"/>
    <property type="evidence" value="ECO:0007669"/>
    <property type="project" value="TreeGrafter"/>
</dbReference>
<accession>A0A5N5QVS9</accession>
<evidence type="ECO:0000256" key="12">
    <source>
        <dbReference type="ARBA" id="ARBA00048483"/>
    </source>
</evidence>
<evidence type="ECO:0000256" key="4">
    <source>
        <dbReference type="ARBA" id="ARBA00022448"/>
    </source>
</evidence>
<feature type="transmembrane region" description="Helical" evidence="14">
    <location>
        <begin position="152"/>
        <end position="173"/>
    </location>
</feature>
<evidence type="ECO:0000256" key="10">
    <source>
        <dbReference type="ARBA" id="ARBA00023065"/>
    </source>
</evidence>
<feature type="compositionally biased region" description="Low complexity" evidence="13">
    <location>
        <begin position="911"/>
        <end position="925"/>
    </location>
</feature>
<sequence>MSTSTVSLPFTDVKPSQTASVVQSYRPPLATGTGGAAPANTASATHYAYGEPNPTTPAFINSYQWINTYLVIHKMSTTTYRYAYMLWLAIALVAVIVAVAHLTSRRTTVMGVIWRKYTLRRRTWRKQASLRAIQKSKQPHRQPLSLPSNAQLIALALLFVAAALLCCVGPDYISPYTRLWDLKSNLTSPVLGRRDIMDTMRQLERRAPIASTPTTRQPEYTIPKAWWTAGGRTGIIAFSLFPLCVLFALKAPPFAVFALPFTTQMHFDKLAFLHRWSGRIIWLITTVHVATWAVQLARDKRHGVNEGIAWNYVWLYPLFIYGVIGYILMTLLVVLSLSPLRTHYYETFYLLHVILVPLTLIFSALHFPQIWHWCWVALGLWGAERLWRWARGAWVNGAIGPWGSFGARVGNASGSLGEKTESWEMGVRRPANNSESTFQDDKQAAVRAADKPDQNELASYFTPVHGPSRESVDIAGGKERPLSTTSMASDESAMPRSSIAELIPLKTGTHQDASAYGPVQVVSPTRPLVRDSHVPEGRHAMSVLPPPGYAHCVILPGRTVRLTIVTARPIKWAPGQHVLLCVPGISKFTTHPFTIAGACDEASTGVGARGREIVLIVRARNGFTRMLWEEVTRGSGHHAQTSGGKQRRGVLLRTSVDGPFGSAAREDWGRYSTALLVAGGSGVAFALSVLEALCLRLVDGGPNLKTKRIRFVWMIREYAHVQWCATILRRCREMVPSKEILQIDIFVTNFSSQLGTTDLATLNESNGLLQPPTPRFARDGRPRPDSVASNDSLDSTLTSPSMADYDYSSGGRPGEPQEGPEGDLGAHVLDYTNFDGEEDTRTAAEAQLSKRVKKEGKRRRARSRKIAAAVIAKLALEDKRKSMRDLEVAKHDDGPLAAPHPRYAHEGGSVSGSATPLSSSPSGTPRYPLSPVGTPKLVPHDAPGQLRPPLLGADTAYRSSVAESMFSRGSVYDDSRSVFMIGGTDEPVFEMDEDEAEDVNHVSELARPGKPRLNRILADEVERAQGEVVVACCGPTSLNAAMRKFVADELSPSKVWKGDMSGSIKLVSEDYAW</sequence>
<evidence type="ECO:0000256" key="5">
    <source>
        <dbReference type="ARBA" id="ARBA00022475"/>
    </source>
</evidence>
<organism evidence="16 17">
    <name type="scientific">Ceratobasidium theobromae</name>
    <dbReference type="NCBI Taxonomy" id="1582974"/>
    <lineage>
        <taxon>Eukaryota</taxon>
        <taxon>Fungi</taxon>
        <taxon>Dikarya</taxon>
        <taxon>Basidiomycota</taxon>
        <taxon>Agaricomycotina</taxon>
        <taxon>Agaricomycetes</taxon>
        <taxon>Cantharellales</taxon>
        <taxon>Ceratobasidiaceae</taxon>
        <taxon>Ceratobasidium</taxon>
    </lineage>
</organism>
<dbReference type="InterPro" id="IPR051410">
    <property type="entry name" value="Ferric/Cupric_Reductase"/>
</dbReference>
<comment type="similarity">
    <text evidence="2">Belongs to the ferric reductase (FRE) family.</text>
</comment>
<evidence type="ECO:0000256" key="6">
    <source>
        <dbReference type="ARBA" id="ARBA00022692"/>
    </source>
</evidence>
<evidence type="ECO:0000256" key="13">
    <source>
        <dbReference type="SAM" id="MobiDB-lite"/>
    </source>
</evidence>
<comment type="catalytic activity">
    <reaction evidence="12">
        <text>2 a Fe(II)-siderophore + NADP(+) + H(+) = 2 a Fe(III)-siderophore + NADPH</text>
        <dbReference type="Rhea" id="RHEA:28795"/>
        <dbReference type="Rhea" id="RHEA-COMP:11342"/>
        <dbReference type="Rhea" id="RHEA-COMP:11344"/>
        <dbReference type="ChEBI" id="CHEBI:15378"/>
        <dbReference type="ChEBI" id="CHEBI:29033"/>
        <dbReference type="ChEBI" id="CHEBI:29034"/>
        <dbReference type="ChEBI" id="CHEBI:57783"/>
        <dbReference type="ChEBI" id="CHEBI:58349"/>
        <dbReference type="EC" id="1.16.1.9"/>
    </reaction>
</comment>
<dbReference type="EC" id="1.16.1.9" evidence="3"/>
<dbReference type="SUPFAM" id="SSF63380">
    <property type="entry name" value="Riboflavin synthase domain-like"/>
    <property type="match status" value="1"/>
</dbReference>
<feature type="transmembrane region" description="Helical" evidence="14">
    <location>
        <begin position="82"/>
        <end position="102"/>
    </location>
</feature>
<keyword evidence="8 14" id="KW-1133">Transmembrane helix</keyword>
<keyword evidence="4" id="KW-0813">Transport</keyword>
<feature type="transmembrane region" description="Helical" evidence="14">
    <location>
        <begin position="318"/>
        <end position="337"/>
    </location>
</feature>
<evidence type="ECO:0000313" key="17">
    <source>
        <dbReference type="Proteomes" id="UP000383932"/>
    </source>
</evidence>
<feature type="domain" description="FAD-binding FR-type" evidence="15">
    <location>
        <begin position="514"/>
        <end position="666"/>
    </location>
</feature>
<feature type="transmembrane region" description="Helical" evidence="14">
    <location>
        <begin position="235"/>
        <end position="259"/>
    </location>
</feature>
<dbReference type="PROSITE" id="PS51384">
    <property type="entry name" value="FAD_FR"/>
    <property type="match status" value="1"/>
</dbReference>
<evidence type="ECO:0000256" key="1">
    <source>
        <dbReference type="ARBA" id="ARBA00004651"/>
    </source>
</evidence>
<feature type="transmembrane region" description="Helical" evidence="14">
    <location>
        <begin position="349"/>
        <end position="367"/>
    </location>
</feature>
<dbReference type="InterPro" id="IPR013112">
    <property type="entry name" value="FAD-bd_8"/>
</dbReference>
<evidence type="ECO:0000256" key="2">
    <source>
        <dbReference type="ARBA" id="ARBA00006278"/>
    </source>
</evidence>
<dbReference type="EMBL" id="SSOP01000007">
    <property type="protein sequence ID" value="KAB5595691.1"/>
    <property type="molecule type" value="Genomic_DNA"/>
</dbReference>
<evidence type="ECO:0000256" key="14">
    <source>
        <dbReference type="SAM" id="Phobius"/>
    </source>
</evidence>
<keyword evidence="5" id="KW-1003">Cell membrane</keyword>
<feature type="region of interest" description="Disordered" evidence="13">
    <location>
        <begin position="763"/>
        <end position="860"/>
    </location>
</feature>
<dbReference type="Pfam" id="PF08030">
    <property type="entry name" value="NAD_binding_6"/>
    <property type="match status" value="1"/>
</dbReference>
<dbReference type="Proteomes" id="UP000383932">
    <property type="component" value="Unassembled WGS sequence"/>
</dbReference>
<dbReference type="InterPro" id="IPR013121">
    <property type="entry name" value="Fe_red_NAD-bd_6"/>
</dbReference>
<dbReference type="Pfam" id="PF08022">
    <property type="entry name" value="FAD_binding_8"/>
    <property type="match status" value="1"/>
</dbReference>
<name>A0A5N5QVS9_9AGAM</name>
<evidence type="ECO:0000256" key="11">
    <source>
        <dbReference type="ARBA" id="ARBA00023136"/>
    </source>
</evidence>
<dbReference type="InterPro" id="IPR039261">
    <property type="entry name" value="FNR_nucleotide-bd"/>
</dbReference>
<evidence type="ECO:0000313" key="16">
    <source>
        <dbReference type="EMBL" id="KAB5595691.1"/>
    </source>
</evidence>
<dbReference type="SFLD" id="SFLDS00052">
    <property type="entry name" value="Ferric_Reductase_Domain"/>
    <property type="match status" value="1"/>
</dbReference>
<dbReference type="InterPro" id="IPR013130">
    <property type="entry name" value="Fe3_Rdtase_TM_dom"/>
</dbReference>
<keyword evidence="17" id="KW-1185">Reference proteome</keyword>
<evidence type="ECO:0000256" key="3">
    <source>
        <dbReference type="ARBA" id="ARBA00012668"/>
    </source>
</evidence>
<dbReference type="Pfam" id="PF01794">
    <property type="entry name" value="Ferric_reduct"/>
    <property type="match status" value="1"/>
</dbReference>
<dbReference type="CDD" id="cd06186">
    <property type="entry name" value="NOX_Duox_like_FAD_NADP"/>
    <property type="match status" value="1"/>
</dbReference>
<keyword evidence="6 14" id="KW-0812">Transmembrane</keyword>
<dbReference type="GO" id="GO:0006826">
    <property type="term" value="P:iron ion transport"/>
    <property type="evidence" value="ECO:0007669"/>
    <property type="project" value="TreeGrafter"/>
</dbReference>
<dbReference type="InterPro" id="IPR017938">
    <property type="entry name" value="Riboflavin_synthase-like_b-brl"/>
</dbReference>